<evidence type="ECO:0000313" key="2">
    <source>
        <dbReference type="Proteomes" id="UP000016491"/>
    </source>
</evidence>
<reference evidence="1 2" key="1">
    <citation type="submission" date="2013-07" db="EMBL/GenBank/DDBJ databases">
        <authorList>
            <person name="Weinstock G."/>
            <person name="Sodergren E."/>
            <person name="Wylie T."/>
            <person name="Fulton L."/>
            <person name="Fulton R."/>
            <person name="Fronick C."/>
            <person name="O'Laughlin M."/>
            <person name="Godfrey J."/>
            <person name="Miner T."/>
            <person name="Herter B."/>
            <person name="Appelbaum E."/>
            <person name="Cordes M."/>
            <person name="Lek S."/>
            <person name="Wollam A."/>
            <person name="Pepin K.H."/>
            <person name="Palsikar V.B."/>
            <person name="Mitreva M."/>
            <person name="Wilson R.K."/>
        </authorList>
    </citation>
    <scope>NUCLEOTIDE SEQUENCE [LARGE SCALE GENOMIC DNA]</scope>
    <source>
        <strain evidence="1 2">ATCC 14940</strain>
    </source>
</reference>
<comment type="caution">
    <text evidence="1">The sequence shown here is derived from an EMBL/GenBank/DDBJ whole genome shotgun (WGS) entry which is preliminary data.</text>
</comment>
<organism evidence="1 2">
    <name type="scientific">[Clostridium] symbiosum ATCC 14940</name>
    <dbReference type="NCBI Taxonomy" id="411472"/>
    <lineage>
        <taxon>Bacteria</taxon>
        <taxon>Bacillati</taxon>
        <taxon>Bacillota</taxon>
        <taxon>Clostridia</taxon>
        <taxon>Lachnospirales</taxon>
        <taxon>Lachnospiraceae</taxon>
        <taxon>Otoolea</taxon>
    </lineage>
</organism>
<dbReference type="AlphaFoldDB" id="A0ABC9TU35"/>
<dbReference type="EMBL" id="AWSU01000288">
    <property type="protein sequence ID" value="ERI74729.1"/>
    <property type="molecule type" value="Genomic_DNA"/>
</dbReference>
<name>A0ABC9TU35_CLOSY</name>
<gene>
    <name evidence="1" type="ORF">CLOSYM_03697</name>
</gene>
<evidence type="ECO:0008006" key="3">
    <source>
        <dbReference type="Google" id="ProtNLM"/>
    </source>
</evidence>
<proteinExistence type="predicted"/>
<evidence type="ECO:0000313" key="1">
    <source>
        <dbReference type="EMBL" id="ERI74729.1"/>
    </source>
</evidence>
<accession>A0ABC9TU35</accession>
<protein>
    <recommendedName>
        <fullName evidence="3">SWIM-type domain-containing protein</fullName>
    </recommendedName>
</protein>
<dbReference type="Proteomes" id="UP000016491">
    <property type="component" value="Unassembled WGS sequence"/>
</dbReference>
<sequence length="48" mass="5490">MLSEFCYCPHCGVCYCPHAISLMLYRGSNTGNLPALLENRVDKEYMFV</sequence>